<protein>
    <submittedName>
        <fullName evidence="1">Uncharacterized protein</fullName>
    </submittedName>
</protein>
<evidence type="ECO:0000313" key="1">
    <source>
        <dbReference type="EMBL" id="PKI60830.1"/>
    </source>
</evidence>
<accession>A0A2I0JYD7</accession>
<proteinExistence type="predicted"/>
<comment type="caution">
    <text evidence="1">The sequence shown here is derived from an EMBL/GenBank/DDBJ whole genome shotgun (WGS) entry which is preliminary data.</text>
</comment>
<dbReference type="AlphaFoldDB" id="A0A2I0JYD7"/>
<name>A0A2I0JYD7_PUNGR</name>
<dbReference type="Proteomes" id="UP000233551">
    <property type="component" value="Unassembled WGS sequence"/>
</dbReference>
<dbReference type="EMBL" id="PGOL01001108">
    <property type="protein sequence ID" value="PKI60830.1"/>
    <property type="molecule type" value="Genomic_DNA"/>
</dbReference>
<reference evidence="1 2" key="1">
    <citation type="submission" date="2017-11" db="EMBL/GenBank/DDBJ databases">
        <title>De-novo sequencing of pomegranate (Punica granatum L.) genome.</title>
        <authorList>
            <person name="Akparov Z."/>
            <person name="Amiraslanov A."/>
            <person name="Hajiyeva S."/>
            <person name="Abbasov M."/>
            <person name="Kaur K."/>
            <person name="Hamwieh A."/>
            <person name="Solovyev V."/>
            <person name="Salamov A."/>
            <person name="Braich B."/>
            <person name="Kosarev P."/>
            <person name="Mahmoud A."/>
            <person name="Hajiyev E."/>
            <person name="Babayeva S."/>
            <person name="Izzatullayeva V."/>
            <person name="Mammadov A."/>
            <person name="Mammadov A."/>
            <person name="Sharifova S."/>
            <person name="Ojaghi J."/>
            <person name="Eynullazada K."/>
            <person name="Bayramov B."/>
            <person name="Abdulazimova A."/>
            <person name="Shahmuradov I."/>
        </authorList>
    </citation>
    <scope>NUCLEOTIDE SEQUENCE [LARGE SCALE GENOMIC DNA]</scope>
    <source>
        <strain evidence="2">cv. AG2017</strain>
        <tissue evidence="1">Leaf</tissue>
    </source>
</reference>
<gene>
    <name evidence="1" type="ORF">CRG98_018819</name>
</gene>
<organism evidence="1 2">
    <name type="scientific">Punica granatum</name>
    <name type="common">Pomegranate</name>
    <dbReference type="NCBI Taxonomy" id="22663"/>
    <lineage>
        <taxon>Eukaryota</taxon>
        <taxon>Viridiplantae</taxon>
        <taxon>Streptophyta</taxon>
        <taxon>Embryophyta</taxon>
        <taxon>Tracheophyta</taxon>
        <taxon>Spermatophyta</taxon>
        <taxon>Magnoliopsida</taxon>
        <taxon>eudicotyledons</taxon>
        <taxon>Gunneridae</taxon>
        <taxon>Pentapetalae</taxon>
        <taxon>rosids</taxon>
        <taxon>malvids</taxon>
        <taxon>Myrtales</taxon>
        <taxon>Lythraceae</taxon>
        <taxon>Punica</taxon>
    </lineage>
</organism>
<sequence length="360" mass="39026">MPIVIIISRILESLSLDFIKSELEDPKPSRTKAESWARMRREHTMGWLGARTWWKKTCAKLETAPFLSKSELDRGPYSDVVGLHRGGEGAGAAVDVDAKPEGGAGGFGDLEELEDGEEDEAAECGGLTVGGAEVHGGGEDSDVVGLHRGGKGAGAATDVDAEPEWGRHHFLQYFLDRALILALICFAQDSLPLKGCICSWGGCGRRRRSGRTVEDECLREIGVVGAEGEVGVVHVLVEEFGVVVVRGVHGYQGTRNRSPLVVIGGGKRGELGVDEEIWWRGNGSGNRGGGRGVGRVHPLMPFSPAMHPRQTSVIFTDIKDHIDRRKANVCVKMVAKLVEGLNWWQCESRGMTVIVFSIYF</sequence>
<evidence type="ECO:0000313" key="2">
    <source>
        <dbReference type="Proteomes" id="UP000233551"/>
    </source>
</evidence>
<keyword evidence="2" id="KW-1185">Reference proteome</keyword>